<dbReference type="RefSeq" id="WP_053411423.1">
    <property type="nucleotide sequence ID" value="NZ_CP006841.1"/>
</dbReference>
<keyword evidence="3 6" id="KW-0460">Magnesium</keyword>
<dbReference type="NCBIfam" id="TIGR00173">
    <property type="entry name" value="menD"/>
    <property type="match status" value="1"/>
</dbReference>
<dbReference type="PANTHER" id="PTHR42916">
    <property type="entry name" value="2-SUCCINYL-5-ENOLPYRUVYL-6-HYDROXY-3-CYCLOHEXENE-1-CARBOXYLATE SYNTHASE"/>
    <property type="match status" value="1"/>
</dbReference>
<dbReference type="UniPathway" id="UPA00079"/>
<dbReference type="SUPFAM" id="SSF52518">
    <property type="entry name" value="Thiamin diphosphate-binding fold (THDP-binding)"/>
    <property type="match status" value="2"/>
</dbReference>
<evidence type="ECO:0000259" key="7">
    <source>
        <dbReference type="Pfam" id="PF02776"/>
    </source>
</evidence>
<dbReference type="PATRIC" id="fig|1408189.4.peg.334"/>
<comment type="pathway">
    <text evidence="6">Quinol/quinone metabolism; menaquinone biosynthesis.</text>
</comment>
<keyword evidence="4 6" id="KW-0786">Thiamine pyrophosphate</keyword>
<dbReference type="STRING" id="1408189.CLAC_01675"/>
<name>A0A0K2GYV3_9CORY</name>
<dbReference type="CDD" id="cd07037">
    <property type="entry name" value="TPP_PYR_MenD"/>
    <property type="match status" value="1"/>
</dbReference>
<dbReference type="UniPathway" id="UPA01057">
    <property type="reaction ID" value="UER00164"/>
</dbReference>
<dbReference type="EC" id="2.2.1.9" evidence="6"/>
<reference evidence="8 9" key="1">
    <citation type="submission" date="2013-10" db="EMBL/GenBank/DDBJ databases">
        <title>Complete genome sequence of Corynebacterium lactis DSM 45799(T), isolated from raw cow milk.</title>
        <authorList>
            <person name="Ruckert C."/>
            <person name="Albersmeier A."/>
            <person name="Lipski A."/>
            <person name="Kalinowski J."/>
        </authorList>
    </citation>
    <scope>NUCLEOTIDE SEQUENCE [LARGE SCALE GENOMIC DNA]</scope>
    <source>
        <strain evidence="8 9">RW2-5</strain>
    </source>
</reference>
<dbReference type="KEGG" id="clw:CLAC_01675"/>
<dbReference type="Gene3D" id="3.40.50.970">
    <property type="match status" value="2"/>
</dbReference>
<dbReference type="OrthoDB" id="9791859at2"/>
<comment type="cofactor">
    <cofactor evidence="6">
        <name>thiamine diphosphate</name>
        <dbReference type="ChEBI" id="CHEBI:58937"/>
    </cofactor>
    <text evidence="6">Binds 1 thiamine pyrophosphate per subunit.</text>
</comment>
<comment type="cofactor">
    <cofactor evidence="6">
        <name>Mg(2+)</name>
        <dbReference type="ChEBI" id="CHEBI:18420"/>
    </cofactor>
    <cofactor evidence="6">
        <name>Mn(2+)</name>
        <dbReference type="ChEBI" id="CHEBI:29035"/>
    </cofactor>
</comment>
<evidence type="ECO:0000313" key="9">
    <source>
        <dbReference type="Proteomes" id="UP000058446"/>
    </source>
</evidence>
<protein>
    <recommendedName>
        <fullName evidence="6">2-succinyl-5-enolpyruvyl-6-hydroxy-3-cyclohexene-1-carboxylate synthase</fullName>
        <shortName evidence="6">SEPHCHC synthase</shortName>
        <ecNumber evidence="6">2.2.1.9</ecNumber>
    </recommendedName>
    <alternativeName>
        <fullName evidence="6">Menaquinone biosynthesis protein MenD</fullName>
    </alternativeName>
</protein>
<dbReference type="Pfam" id="PF02776">
    <property type="entry name" value="TPP_enzyme_N"/>
    <property type="match status" value="1"/>
</dbReference>
<comment type="pathway">
    <text evidence="6">Quinol/quinone metabolism; 1,4-dihydroxy-2-naphthoate biosynthesis; 1,4-dihydroxy-2-naphthoate from chorismate: step 2/7.</text>
</comment>
<accession>A0A0K2GYV3</accession>
<dbReference type="InterPro" id="IPR004433">
    <property type="entry name" value="MenaQ_synth_MenD"/>
</dbReference>
<evidence type="ECO:0000256" key="1">
    <source>
        <dbReference type="ARBA" id="ARBA00022679"/>
    </source>
</evidence>
<dbReference type="GO" id="GO:0009234">
    <property type="term" value="P:menaquinone biosynthetic process"/>
    <property type="evidence" value="ECO:0007669"/>
    <property type="project" value="UniProtKB-UniRule"/>
</dbReference>
<evidence type="ECO:0000256" key="4">
    <source>
        <dbReference type="ARBA" id="ARBA00023052"/>
    </source>
</evidence>
<dbReference type="GO" id="GO:0000287">
    <property type="term" value="F:magnesium ion binding"/>
    <property type="evidence" value="ECO:0007669"/>
    <property type="project" value="UniProtKB-UniRule"/>
</dbReference>
<comment type="function">
    <text evidence="6">Catalyzes the thiamine diphosphate-dependent decarboxylation of 2-oxoglutarate and the subsequent addition of the resulting succinic semialdehyde-thiamine pyrophosphate anion to isochorismate to yield 2-succinyl-5-enolpyruvyl-6-hydroxy-3-cyclohexene-1-carboxylate (SEPHCHC).</text>
</comment>
<keyword evidence="1 6" id="KW-0808">Transferase</keyword>
<comment type="similarity">
    <text evidence="6">Belongs to the TPP enzyme family. MenD subfamily.</text>
</comment>
<keyword evidence="9" id="KW-1185">Reference proteome</keyword>
<dbReference type="CDD" id="cd02009">
    <property type="entry name" value="TPP_SHCHC_synthase"/>
    <property type="match status" value="1"/>
</dbReference>
<sequence length="597" mass="62238">MNENQETSNQADFNQSTSQQFPSEVTAALIVDELVRLGTVDAVVCPGSRSAPLARALVQAADAARLRLHVRIDERSAAFLALGLASQTRRITPIITTSGTAVANLAPAMVEATASGIPLLALTADRPAHYRGTGANQTIVQDRLFADASVVEFDLDGTHEVTAAVAAQIRARVDRLAAAMLGGVDAFSGAGHLNVRFVEPLVPNDDHVAAIPEGRADGGPWTRIGAGEVGLDSAIAANAPAVATIDLSRRTLVIAGSNAPHLPALEDVPTIAEPNSYAPAVPVHPLAAGTFAQIPPEQIVLVGRPTLHRGIAKLLANPDIELTVVAPAANHGSGAEYPDVTGNARAVVKQVKAVGEQDPQWLKICEAASELAVNAVRQTLTESIEADEPLTGFHVAAALTDSLRTGDNVVLGASNPVRDVSYTGLPFPGVNTYAGRGAAGIDGTVATAIGVALASDRTHADDIRPPRTLALMGDLAFQHDSAALAIGPGEPRPENLTIVVANDGGGGIFETLEAGVPALRGSFERIFGTPQDVDFSALCDAYGVDYVHVDRLPDLLAQLHPDTDVEGIRVVEVRTTRATRRQLHAKLAYNSQLDNAS</sequence>
<dbReference type="Proteomes" id="UP000058446">
    <property type="component" value="Chromosome"/>
</dbReference>
<dbReference type="EMBL" id="CP006841">
    <property type="protein sequence ID" value="ALA66656.1"/>
    <property type="molecule type" value="Genomic_DNA"/>
</dbReference>
<dbReference type="GO" id="GO:0070204">
    <property type="term" value="F:2-succinyl-5-enolpyruvyl-6-hydroxy-3-cyclohexene-1-carboxylic-acid synthase activity"/>
    <property type="evidence" value="ECO:0007669"/>
    <property type="project" value="UniProtKB-UniRule"/>
</dbReference>
<dbReference type="InterPro" id="IPR012001">
    <property type="entry name" value="Thiamin_PyroP_enz_TPP-bd_dom"/>
</dbReference>
<dbReference type="Gene3D" id="3.40.50.1220">
    <property type="entry name" value="TPP-binding domain"/>
    <property type="match status" value="1"/>
</dbReference>
<evidence type="ECO:0000256" key="5">
    <source>
        <dbReference type="ARBA" id="ARBA00023211"/>
    </source>
</evidence>
<evidence type="ECO:0000313" key="8">
    <source>
        <dbReference type="EMBL" id="ALA66656.1"/>
    </source>
</evidence>
<dbReference type="InterPro" id="IPR029061">
    <property type="entry name" value="THDP-binding"/>
</dbReference>
<dbReference type="GO" id="GO:0030145">
    <property type="term" value="F:manganese ion binding"/>
    <property type="evidence" value="ECO:0007669"/>
    <property type="project" value="UniProtKB-UniRule"/>
</dbReference>
<dbReference type="HAMAP" id="MF_01659">
    <property type="entry name" value="MenD"/>
    <property type="match status" value="1"/>
</dbReference>
<dbReference type="AlphaFoldDB" id="A0A0K2GYV3"/>
<dbReference type="GO" id="GO:0030976">
    <property type="term" value="F:thiamine pyrophosphate binding"/>
    <property type="evidence" value="ECO:0007669"/>
    <property type="project" value="UniProtKB-UniRule"/>
</dbReference>
<evidence type="ECO:0000256" key="2">
    <source>
        <dbReference type="ARBA" id="ARBA00022723"/>
    </source>
</evidence>
<comment type="subunit">
    <text evidence="6">Homodimer.</text>
</comment>
<gene>
    <name evidence="6" type="primary">menD</name>
    <name evidence="8" type="ORF">CLAC_01675</name>
</gene>
<dbReference type="PANTHER" id="PTHR42916:SF1">
    <property type="entry name" value="PROTEIN PHYLLO, CHLOROPLASTIC"/>
    <property type="match status" value="1"/>
</dbReference>
<keyword evidence="2 6" id="KW-0479">Metal-binding</keyword>
<evidence type="ECO:0000256" key="6">
    <source>
        <dbReference type="HAMAP-Rule" id="MF_01659"/>
    </source>
</evidence>
<dbReference type="PIRSF" id="PIRSF004983">
    <property type="entry name" value="MenD"/>
    <property type="match status" value="1"/>
</dbReference>
<keyword evidence="6" id="KW-0474">Menaquinone biosynthesis</keyword>
<feature type="domain" description="Thiamine pyrophosphate enzyme N-terminal TPP-binding" evidence="7">
    <location>
        <begin position="27"/>
        <end position="139"/>
    </location>
</feature>
<proteinExistence type="inferred from homology"/>
<organism evidence="8 9">
    <name type="scientific">Corynebacterium lactis RW2-5</name>
    <dbReference type="NCBI Taxonomy" id="1408189"/>
    <lineage>
        <taxon>Bacteria</taxon>
        <taxon>Bacillati</taxon>
        <taxon>Actinomycetota</taxon>
        <taxon>Actinomycetes</taxon>
        <taxon>Mycobacteriales</taxon>
        <taxon>Corynebacteriaceae</taxon>
        <taxon>Corynebacterium</taxon>
    </lineage>
</organism>
<comment type="catalytic activity">
    <reaction evidence="6">
        <text>isochorismate + 2-oxoglutarate + H(+) = 5-enolpyruvoyl-6-hydroxy-2-succinyl-cyclohex-3-ene-1-carboxylate + CO2</text>
        <dbReference type="Rhea" id="RHEA:25593"/>
        <dbReference type="ChEBI" id="CHEBI:15378"/>
        <dbReference type="ChEBI" id="CHEBI:16526"/>
        <dbReference type="ChEBI" id="CHEBI:16810"/>
        <dbReference type="ChEBI" id="CHEBI:29780"/>
        <dbReference type="ChEBI" id="CHEBI:58818"/>
        <dbReference type="EC" id="2.2.1.9"/>
    </reaction>
</comment>
<evidence type="ECO:0000256" key="3">
    <source>
        <dbReference type="ARBA" id="ARBA00022842"/>
    </source>
</evidence>
<keyword evidence="5 6" id="KW-0464">Manganese</keyword>